<dbReference type="GO" id="GO:0006813">
    <property type="term" value="P:potassium ion transport"/>
    <property type="evidence" value="ECO:0007669"/>
    <property type="project" value="InterPro"/>
</dbReference>
<keyword evidence="6 7" id="KW-0472">Membrane</keyword>
<keyword evidence="4 7" id="KW-0812">Transmembrane</keyword>
<feature type="domain" description="RCK N-terminal" evidence="9">
    <location>
        <begin position="407"/>
        <end position="522"/>
    </location>
</feature>
<dbReference type="Gene3D" id="3.40.50.720">
    <property type="entry name" value="NAD(P)-binding Rossmann-like Domain"/>
    <property type="match status" value="1"/>
</dbReference>
<keyword evidence="3" id="KW-0813">Transport</keyword>
<dbReference type="InterPro" id="IPR036291">
    <property type="entry name" value="NAD(P)-bd_dom_sf"/>
</dbReference>
<evidence type="ECO:0000256" key="1">
    <source>
        <dbReference type="ARBA" id="ARBA00004141"/>
    </source>
</evidence>
<dbReference type="PANTHER" id="PTHR42751">
    <property type="entry name" value="SODIUM/HYDROGEN EXCHANGER FAMILY/TRKA DOMAIN PROTEIN"/>
    <property type="match status" value="1"/>
</dbReference>
<dbReference type="EMBL" id="MGEP01000011">
    <property type="protein sequence ID" value="OGL87438.1"/>
    <property type="molecule type" value="Genomic_DNA"/>
</dbReference>
<evidence type="ECO:0000259" key="9">
    <source>
        <dbReference type="Pfam" id="PF02254"/>
    </source>
</evidence>
<dbReference type="AlphaFoldDB" id="A0A1F7VBD4"/>
<dbReference type="GO" id="GO:0016020">
    <property type="term" value="C:membrane"/>
    <property type="evidence" value="ECO:0007669"/>
    <property type="project" value="UniProtKB-SubCell"/>
</dbReference>
<feature type="transmembrane region" description="Helical" evidence="7">
    <location>
        <begin position="29"/>
        <end position="48"/>
    </location>
</feature>
<feature type="transmembrane region" description="Helical" evidence="7">
    <location>
        <begin position="267"/>
        <end position="285"/>
    </location>
</feature>
<dbReference type="InterPro" id="IPR038770">
    <property type="entry name" value="Na+/solute_symporter_sf"/>
</dbReference>
<evidence type="ECO:0000313" key="11">
    <source>
        <dbReference type="Proteomes" id="UP000178723"/>
    </source>
</evidence>
<dbReference type="GO" id="GO:0015297">
    <property type="term" value="F:antiporter activity"/>
    <property type="evidence" value="ECO:0007669"/>
    <property type="project" value="InterPro"/>
</dbReference>
<protein>
    <submittedName>
        <fullName evidence="10">Uncharacterized protein</fullName>
    </submittedName>
</protein>
<evidence type="ECO:0000256" key="6">
    <source>
        <dbReference type="ARBA" id="ARBA00023136"/>
    </source>
</evidence>
<name>A0A1F7VBD4_9BACT</name>
<dbReference type="SUPFAM" id="SSF51735">
    <property type="entry name" value="NAD(P)-binding Rossmann-fold domains"/>
    <property type="match status" value="1"/>
</dbReference>
<evidence type="ECO:0000256" key="5">
    <source>
        <dbReference type="ARBA" id="ARBA00022989"/>
    </source>
</evidence>
<dbReference type="Gene3D" id="1.20.1530.20">
    <property type="match status" value="1"/>
</dbReference>
<feature type="domain" description="Cation/H+ exchanger transmembrane" evidence="8">
    <location>
        <begin position="15"/>
        <end position="366"/>
    </location>
</feature>
<feature type="transmembrane region" description="Helical" evidence="7">
    <location>
        <begin position="291"/>
        <end position="310"/>
    </location>
</feature>
<feature type="transmembrane region" description="Helical" evidence="7">
    <location>
        <begin position="351"/>
        <end position="372"/>
    </location>
</feature>
<dbReference type="Pfam" id="PF02254">
    <property type="entry name" value="TrkA_N"/>
    <property type="match status" value="1"/>
</dbReference>
<dbReference type="PANTHER" id="PTHR42751:SF3">
    <property type="entry name" value="SODIUM_GLUTAMATE SYMPORTER"/>
    <property type="match status" value="1"/>
</dbReference>
<comment type="similarity">
    <text evidence="2">Belongs to the monovalent cation:proton antiporter 2 (CPA2) transporter (TC 2.A.37) family.</text>
</comment>
<evidence type="ECO:0000256" key="2">
    <source>
        <dbReference type="ARBA" id="ARBA00005551"/>
    </source>
</evidence>
<reference evidence="10 11" key="1">
    <citation type="journal article" date="2016" name="Nat. Commun.">
        <title>Thousands of microbial genomes shed light on interconnected biogeochemical processes in an aquifer system.</title>
        <authorList>
            <person name="Anantharaman K."/>
            <person name="Brown C.T."/>
            <person name="Hug L.A."/>
            <person name="Sharon I."/>
            <person name="Castelle C.J."/>
            <person name="Probst A.J."/>
            <person name="Thomas B.C."/>
            <person name="Singh A."/>
            <person name="Wilkins M.J."/>
            <person name="Karaoz U."/>
            <person name="Brodie E.L."/>
            <person name="Williams K.H."/>
            <person name="Hubbard S.S."/>
            <person name="Banfield J.F."/>
        </authorList>
    </citation>
    <scope>NUCLEOTIDE SEQUENCE [LARGE SCALE GENOMIC DNA]</scope>
</reference>
<feature type="transmembrane region" description="Helical" evidence="7">
    <location>
        <begin position="113"/>
        <end position="134"/>
    </location>
</feature>
<feature type="transmembrane region" description="Helical" evidence="7">
    <location>
        <begin position="85"/>
        <end position="107"/>
    </location>
</feature>
<feature type="transmembrane region" description="Helical" evidence="7">
    <location>
        <begin position="322"/>
        <end position="345"/>
    </location>
</feature>
<dbReference type="STRING" id="1802407.A3I40_00950"/>
<dbReference type="Proteomes" id="UP000178723">
    <property type="component" value="Unassembled WGS sequence"/>
</dbReference>
<feature type="transmembrane region" description="Helical" evidence="7">
    <location>
        <begin position="215"/>
        <end position="233"/>
    </location>
</feature>
<accession>A0A1F7VBD4</accession>
<feature type="transmembrane region" description="Helical" evidence="7">
    <location>
        <begin position="178"/>
        <end position="195"/>
    </location>
</feature>
<keyword evidence="5 7" id="KW-1133">Transmembrane helix</keyword>
<comment type="caution">
    <text evidence="10">The sequence shown here is derived from an EMBL/GenBank/DDBJ whole genome shotgun (WGS) entry which is preliminary data.</text>
</comment>
<proteinExistence type="inferred from homology"/>
<dbReference type="InterPro" id="IPR006153">
    <property type="entry name" value="Cation/H_exchanger_TM"/>
</dbReference>
<evidence type="ECO:0000256" key="7">
    <source>
        <dbReference type="SAM" id="Phobius"/>
    </source>
</evidence>
<dbReference type="GO" id="GO:1902600">
    <property type="term" value="P:proton transmembrane transport"/>
    <property type="evidence" value="ECO:0007669"/>
    <property type="project" value="InterPro"/>
</dbReference>
<feature type="transmembrane region" description="Helical" evidence="7">
    <location>
        <begin position="6"/>
        <end position="22"/>
    </location>
</feature>
<gene>
    <name evidence="10" type="ORF">A3I40_00950</name>
</gene>
<organism evidence="10 11">
    <name type="scientific">Candidatus Uhrbacteria bacterium RIFCSPLOWO2_02_FULL_48_12</name>
    <dbReference type="NCBI Taxonomy" id="1802407"/>
    <lineage>
        <taxon>Bacteria</taxon>
        <taxon>Candidatus Uhriibacteriota</taxon>
    </lineage>
</organism>
<comment type="subcellular location">
    <subcellularLocation>
        <location evidence="1">Membrane</location>
        <topology evidence="1">Multi-pass membrane protein</topology>
    </subcellularLocation>
</comment>
<evidence type="ECO:0000256" key="3">
    <source>
        <dbReference type="ARBA" id="ARBA00022448"/>
    </source>
</evidence>
<evidence type="ECO:0000259" key="8">
    <source>
        <dbReference type="Pfam" id="PF00999"/>
    </source>
</evidence>
<evidence type="ECO:0000256" key="4">
    <source>
        <dbReference type="ARBA" id="ARBA00022692"/>
    </source>
</evidence>
<feature type="transmembrane region" description="Helical" evidence="7">
    <location>
        <begin position="146"/>
        <end position="166"/>
    </location>
</feature>
<dbReference type="InterPro" id="IPR003148">
    <property type="entry name" value="RCK_N"/>
</dbReference>
<evidence type="ECO:0000313" key="10">
    <source>
        <dbReference type="EMBL" id="OGL87438.1"/>
    </source>
</evidence>
<sequence length="570" mass="62748">MPYIFIQLSAILGIALAVSFVVKQLRQPLVIGYILTGIIVGPMFLGLVHPTDAIESFGQLGVALLLFIVGLSLKPEMIRDVGRPAIITGLGQIIFTTIFGFALATALHFDLVAALYLAVAFTFSSTIIVLQLLYDKEEQDTLYGRIAIGFLLVQDGAALLLFLFLTSTSAAAGSFYEFTALMLLKILTIVIAGYILSRQLMPRIDIAFARSREVLFLFALATALSLATLFRALGFSFELGALAAGVILSSSPYQREIAARLGTLRDFFLIMFFVVLGTSVSFDIISGSWFAIIIFSLFILIGNPLVVIILMRHLGYTLEAGFYAGLTVAQISEFSLILLTLGVRLNHLDASIVGFATVVGLVTIFVSSYFMINNRRLFKFMEPRLRRILNDNGGGLSKTLPRRGCQVILFGCHRLGTGIVSVLKELNLTYLVVDHDPDIIKSLNSDNIQCVFGAADDFGFLDTLPIAQCRTIISTIPETAVNEALTEYVRRHNQEAIILCIANHHHQAASLYAAGATYVIVPPYLGRRYLIELLREYGLNEHGYLTERRLHENELRYIENGGNLSSTFST</sequence>
<dbReference type="Pfam" id="PF00999">
    <property type="entry name" value="Na_H_Exchanger"/>
    <property type="match status" value="1"/>
</dbReference>
<feature type="transmembrane region" description="Helical" evidence="7">
    <location>
        <begin position="54"/>
        <end position="73"/>
    </location>
</feature>